<dbReference type="InterPro" id="IPR008979">
    <property type="entry name" value="Galactose-bd-like_sf"/>
</dbReference>
<dbReference type="EC" id="2.7.1.25" evidence="2"/>
<dbReference type="InterPro" id="IPR002891">
    <property type="entry name" value="APS"/>
</dbReference>
<evidence type="ECO:0000256" key="9">
    <source>
        <dbReference type="ARBA" id="ARBA00023326"/>
    </source>
</evidence>
<dbReference type="NCBIfam" id="NF003013">
    <property type="entry name" value="PRK03846.1"/>
    <property type="match status" value="1"/>
</dbReference>
<evidence type="ECO:0000256" key="4">
    <source>
        <dbReference type="ARBA" id="ARBA00022737"/>
    </source>
</evidence>
<dbReference type="GO" id="GO:0000103">
    <property type="term" value="P:sulfate assimilation"/>
    <property type="evidence" value="ECO:0007669"/>
    <property type="project" value="InterPro"/>
</dbReference>
<dbReference type="InterPro" id="IPR003305">
    <property type="entry name" value="CenC_carb-bd"/>
</dbReference>
<dbReference type="InterPro" id="IPR001000">
    <property type="entry name" value="GH10_dom"/>
</dbReference>
<dbReference type="SUPFAM" id="SSF51445">
    <property type="entry name" value="(Trans)glycosidases"/>
    <property type="match status" value="2"/>
</dbReference>
<dbReference type="SMART" id="SM00633">
    <property type="entry name" value="Glyco_10"/>
    <property type="match status" value="1"/>
</dbReference>
<dbReference type="EMBL" id="VDCV01000009">
    <property type="protein sequence ID" value="KAB5541240.1"/>
    <property type="molecule type" value="Genomic_DNA"/>
</dbReference>
<dbReference type="GO" id="GO:0000272">
    <property type="term" value="P:polysaccharide catabolic process"/>
    <property type="evidence" value="ECO:0007669"/>
    <property type="project" value="UniProtKB-KW"/>
</dbReference>
<dbReference type="GO" id="GO:0004020">
    <property type="term" value="F:adenylylsulfate kinase activity"/>
    <property type="evidence" value="ECO:0007669"/>
    <property type="project" value="InterPro"/>
</dbReference>
<dbReference type="InterPro" id="IPR044846">
    <property type="entry name" value="GH10"/>
</dbReference>
<comment type="similarity">
    <text evidence="1">Belongs to the glycosyl hydrolase 10 (cellulase F) family.</text>
</comment>
<evidence type="ECO:0000256" key="6">
    <source>
        <dbReference type="ARBA" id="ARBA00022801"/>
    </source>
</evidence>
<keyword evidence="12" id="KW-1185">Reference proteome</keyword>
<keyword evidence="7" id="KW-0067">ATP-binding</keyword>
<keyword evidence="5" id="KW-0547">Nucleotide-binding</keyword>
<feature type="domain" description="GH10" evidence="10">
    <location>
        <begin position="560"/>
        <end position="852"/>
    </location>
</feature>
<sequence length="1484" mass="165392">MNASGLKPALPGISSSKRLGFFCFSDGNKPFDSKPRGVCLIKAAMEETQTLKQDVNGMVDKLANRHAGKNHNQLSTIGNSTNIKWHECPVEKIDREKLLKQKGCVIWITGLSGSGKSTVACALSHMLYQRGNLSYILDGDNVRHGLNRDLSFKAEDRAENIRRVGEVAKLFADAGFICIACLISPYRRDRAECRSMLPNRDFVEVFMDVPLKVCENRDPKGLYKLARAGKIKGFTGIDDPYEPPLDAEIVLQCNTGDCSTPCDMAEKVISYLEGLAPAEVMCFLSAWIENFSGDGRETALEKPIVLVRNPKANKPQESPVPKLLLCITIASQRKKEGLHSSYCIMKAGDGIGGQLLLPLFSIFLFAGLFPPVMSLCLENPHKPQYNGGIIVNPELNDGLKAWSTFGDAKIEHRESDGNKYVVAHTRNNPHGSMSQKLYLKKNHLYTFSAWVQVSEGNVQVRAVFKTDSGFKKAGSVFAEPRCWSMLKGGLTVDTSGHAELYFESNNTSVEIWVDSISLQPFTEKEWRSHQDQSIERTREEKVRIQAMDEQGNPLSNVTISIQQKTLRFPFGCAMNKNILSNTAYQNWFTSRFRVTTFEDEMKWYSTEATRGQVDYSVPDAMLAFAKQHNIAVRGHNVIWDDPKYQSGWVNSLSPNDFRTAVQARVGSIMTRYRGKLIAWDVVNENLHFSLVESKLGQSASSVIYNWAGKTDGFTTLFLNEYNTIEESGDGAASPAKYLHKLKEIQSFPGNENLRMGIGLESHFSTPNLPYMRASLDTLASANVPIWLTEVDVQGNPAQQAQYLEQILREAYSYPKIAGIVIWSAWSPQGCYRMCLTDNNFRNLATGDVVDKLLHEWGGSLAGVTDANGFFEASLSHGDYNVKIIRHGVAGKSSSTSNLTEAVIGAAYKHFPAFRGFSPLHLSFTDAVCRIHAVSYDYSATTECLIEPQRAQYGGGIITNPDFTHGIQGWTVFGQGAVKEGISNSGNRYIVAHSRSQPLDSISQQVQLEKGKLYSFSAWVQINGGRGNVAAVFKMSHGELVRGGQVTARNGCWSLLKGGVYANISSRAEILFESKNTEAEIWVDNVSLQPFTMEQWRSHQDESIDKERLGKVRFEARYANGTAIEGAGFSIKQTKSDFPFGCSMNYHILSSTDYQNWFVSRFRYTTFTNEMKWSSTEKIQGQENYTVADAMVSFAQQNSISIRGHNIFWADPKHLTEWVKNLTPGELRNASEKRIESVVSKYKGKVIAWDVMNENLHYSFFEDNLGENASAEYYARAYQLDPDTTMFLNEYNTIEDSRDEKANPLNYMTKLDEILSYPGNQGISAGIGLQGHFNSSQLNLVYMRSSLDILGSTGLPIWLTEVDVGKDPNQAEYLEQVLREGYSHPAVKGIIMFAGPSNAGFDQTVLADENFNNTPAGDVVDKLIGEWKFQTKEIKADGKGSIEIPLFHGDYNITVKDPVSSSLTAFSYKMTKDVTGDTVHLRINA</sequence>
<comment type="caution">
    <text evidence="11">The sequence shown here is derived from an EMBL/GenBank/DDBJ whole genome shotgun (WGS) entry which is preliminary data.</text>
</comment>
<dbReference type="Proteomes" id="UP000326939">
    <property type="component" value="Chromosome 9"/>
</dbReference>
<dbReference type="Pfam" id="PF01583">
    <property type="entry name" value="APS_kinase"/>
    <property type="match status" value="1"/>
</dbReference>
<dbReference type="Gene3D" id="3.20.20.80">
    <property type="entry name" value="Glycosidases"/>
    <property type="match status" value="2"/>
</dbReference>
<dbReference type="PANTHER" id="PTHR31490">
    <property type="entry name" value="GLYCOSYL HYDROLASE"/>
    <property type="match status" value="1"/>
</dbReference>
<dbReference type="Pfam" id="PF00331">
    <property type="entry name" value="Glyco_hydro_10"/>
    <property type="match status" value="2"/>
</dbReference>
<keyword evidence="4" id="KW-0677">Repeat</keyword>
<dbReference type="NCBIfam" id="TIGR00455">
    <property type="entry name" value="apsK"/>
    <property type="match status" value="1"/>
</dbReference>
<evidence type="ECO:0000256" key="7">
    <source>
        <dbReference type="ARBA" id="ARBA00022840"/>
    </source>
</evidence>
<name>A0A5N5LF14_9ROSI</name>
<dbReference type="SUPFAM" id="SSF52540">
    <property type="entry name" value="P-loop containing nucleoside triphosphate hydrolases"/>
    <property type="match status" value="1"/>
</dbReference>
<evidence type="ECO:0000256" key="1">
    <source>
        <dbReference type="ARBA" id="ARBA00007495"/>
    </source>
</evidence>
<dbReference type="HAMAP" id="MF_00065">
    <property type="entry name" value="Adenylyl_sulf_kinase"/>
    <property type="match status" value="1"/>
</dbReference>
<evidence type="ECO:0000313" key="11">
    <source>
        <dbReference type="EMBL" id="KAB5541240.1"/>
    </source>
</evidence>
<evidence type="ECO:0000256" key="8">
    <source>
        <dbReference type="ARBA" id="ARBA00023277"/>
    </source>
</evidence>
<protein>
    <recommendedName>
        <fullName evidence="2">adenylyl-sulfate kinase</fullName>
        <ecNumber evidence="2">2.7.1.25</ecNumber>
    </recommendedName>
</protein>
<dbReference type="Pfam" id="PF02018">
    <property type="entry name" value="CBM_4_9"/>
    <property type="match status" value="2"/>
</dbReference>
<accession>A0A5N5LF14</accession>
<dbReference type="PANTHER" id="PTHR31490:SF2">
    <property type="entry name" value="GLYCOSYL HYDROLASE FAMILY 10 PROTEIN"/>
    <property type="match status" value="1"/>
</dbReference>
<evidence type="ECO:0000256" key="2">
    <source>
        <dbReference type="ARBA" id="ARBA00012121"/>
    </source>
</evidence>
<dbReference type="InterPro" id="IPR027417">
    <property type="entry name" value="P-loop_NTPase"/>
</dbReference>
<organism evidence="11 12">
    <name type="scientific">Salix brachista</name>
    <dbReference type="NCBI Taxonomy" id="2182728"/>
    <lineage>
        <taxon>Eukaryota</taxon>
        <taxon>Viridiplantae</taxon>
        <taxon>Streptophyta</taxon>
        <taxon>Embryophyta</taxon>
        <taxon>Tracheophyta</taxon>
        <taxon>Spermatophyta</taxon>
        <taxon>Magnoliopsida</taxon>
        <taxon>eudicotyledons</taxon>
        <taxon>Gunneridae</taxon>
        <taxon>Pentapetalae</taxon>
        <taxon>rosids</taxon>
        <taxon>fabids</taxon>
        <taxon>Malpighiales</taxon>
        <taxon>Salicaceae</taxon>
        <taxon>Saliceae</taxon>
        <taxon>Salix</taxon>
    </lineage>
</organism>
<gene>
    <name evidence="11" type="ORF">DKX38_014214</name>
</gene>
<keyword evidence="6" id="KW-0378">Hydrolase</keyword>
<dbReference type="CDD" id="cd02027">
    <property type="entry name" value="APSK"/>
    <property type="match status" value="1"/>
</dbReference>
<dbReference type="PROSITE" id="PS51760">
    <property type="entry name" value="GH10_2"/>
    <property type="match status" value="2"/>
</dbReference>
<dbReference type="SUPFAM" id="SSF49785">
    <property type="entry name" value="Galactose-binding domain-like"/>
    <property type="match status" value="2"/>
</dbReference>
<evidence type="ECO:0000259" key="10">
    <source>
        <dbReference type="PROSITE" id="PS51760"/>
    </source>
</evidence>
<proteinExistence type="inferred from homology"/>
<evidence type="ECO:0000256" key="3">
    <source>
        <dbReference type="ARBA" id="ARBA00022679"/>
    </source>
</evidence>
<dbReference type="GO" id="GO:0005524">
    <property type="term" value="F:ATP binding"/>
    <property type="evidence" value="ECO:0007669"/>
    <property type="project" value="InterPro"/>
</dbReference>
<feature type="domain" description="GH10" evidence="10">
    <location>
        <begin position="1124"/>
        <end position="1422"/>
    </location>
</feature>
<dbReference type="InterPro" id="IPR017853">
    <property type="entry name" value="GH"/>
</dbReference>
<keyword evidence="9" id="KW-0624">Polysaccharide degradation</keyword>
<keyword evidence="3" id="KW-0808">Transferase</keyword>
<dbReference type="GO" id="GO:0031176">
    <property type="term" value="F:endo-1,4-beta-xylanase activity"/>
    <property type="evidence" value="ECO:0007669"/>
    <property type="project" value="UniProtKB-ARBA"/>
</dbReference>
<evidence type="ECO:0000256" key="5">
    <source>
        <dbReference type="ARBA" id="ARBA00022741"/>
    </source>
</evidence>
<evidence type="ECO:0000313" key="12">
    <source>
        <dbReference type="Proteomes" id="UP000326939"/>
    </source>
</evidence>
<dbReference type="InterPro" id="IPR059117">
    <property type="entry name" value="APS_kinase_dom"/>
</dbReference>
<keyword evidence="8" id="KW-0119">Carbohydrate metabolism</keyword>
<dbReference type="Gene3D" id="3.40.50.300">
    <property type="entry name" value="P-loop containing nucleotide triphosphate hydrolases"/>
    <property type="match status" value="1"/>
</dbReference>
<reference evidence="12" key="1">
    <citation type="journal article" date="2019" name="Gigascience">
        <title>De novo genome assembly of the endangered Acer yangbiense, a plant species with extremely small populations endemic to Yunnan Province, China.</title>
        <authorList>
            <person name="Yang J."/>
            <person name="Wariss H.M."/>
            <person name="Tao L."/>
            <person name="Zhang R."/>
            <person name="Yun Q."/>
            <person name="Hollingsworth P."/>
            <person name="Dao Z."/>
            <person name="Luo G."/>
            <person name="Guo H."/>
            <person name="Ma Y."/>
            <person name="Sun W."/>
        </authorList>
    </citation>
    <scope>NUCLEOTIDE SEQUENCE [LARGE SCALE GENOMIC DNA]</scope>
    <source>
        <strain evidence="12">cv. br00</strain>
    </source>
</reference>
<dbReference type="Gene3D" id="2.60.120.260">
    <property type="entry name" value="Galactose-binding domain-like"/>
    <property type="match status" value="2"/>
</dbReference>